<comment type="caution">
    <text evidence="2">The sequence shown here is derived from an EMBL/GenBank/DDBJ whole genome shotgun (WGS) entry which is preliminary data.</text>
</comment>
<evidence type="ECO:0000313" key="3">
    <source>
        <dbReference type="Proteomes" id="UP000554482"/>
    </source>
</evidence>
<organism evidence="2 3">
    <name type="scientific">Thalictrum thalictroides</name>
    <name type="common">Rue-anemone</name>
    <name type="synonym">Anemone thalictroides</name>
    <dbReference type="NCBI Taxonomy" id="46969"/>
    <lineage>
        <taxon>Eukaryota</taxon>
        <taxon>Viridiplantae</taxon>
        <taxon>Streptophyta</taxon>
        <taxon>Embryophyta</taxon>
        <taxon>Tracheophyta</taxon>
        <taxon>Spermatophyta</taxon>
        <taxon>Magnoliopsida</taxon>
        <taxon>Ranunculales</taxon>
        <taxon>Ranunculaceae</taxon>
        <taxon>Thalictroideae</taxon>
        <taxon>Thalictrum</taxon>
    </lineage>
</organism>
<sequence>MDLGPNREKLGDIWNIDIDIEERTKVTCTWERTGPDITILNTDGSLQGNKGGLPQHVGEGWETPKRRHTCRTKDLVLTSQIGDINKGGTQDRQAQGNGPQDWQAQGNGPQDKDPTKDARHDRPKGGKLGQGLEHLRV</sequence>
<accession>A0A7J6VIH5</accession>
<dbReference type="Proteomes" id="UP000554482">
    <property type="component" value="Unassembled WGS sequence"/>
</dbReference>
<evidence type="ECO:0000256" key="1">
    <source>
        <dbReference type="SAM" id="MobiDB-lite"/>
    </source>
</evidence>
<dbReference type="AlphaFoldDB" id="A0A7J6VIH5"/>
<name>A0A7J6VIH5_THATH</name>
<feature type="compositionally biased region" description="Basic and acidic residues" evidence="1">
    <location>
        <begin position="110"/>
        <end position="124"/>
    </location>
</feature>
<evidence type="ECO:0000313" key="2">
    <source>
        <dbReference type="EMBL" id="KAF5184904.1"/>
    </source>
</evidence>
<reference evidence="2 3" key="1">
    <citation type="submission" date="2020-06" db="EMBL/GenBank/DDBJ databases">
        <title>Transcriptomic and genomic resources for Thalictrum thalictroides and T. hernandezii: Facilitating candidate gene discovery in an emerging model plant lineage.</title>
        <authorList>
            <person name="Arias T."/>
            <person name="Riano-Pachon D.M."/>
            <person name="Di Stilio V.S."/>
        </authorList>
    </citation>
    <scope>NUCLEOTIDE SEQUENCE [LARGE SCALE GENOMIC DNA]</scope>
    <source>
        <strain evidence="3">cv. WT478/WT964</strain>
        <tissue evidence="2">Leaves</tissue>
    </source>
</reference>
<feature type="non-terminal residue" evidence="2">
    <location>
        <position position="137"/>
    </location>
</feature>
<proteinExistence type="predicted"/>
<feature type="region of interest" description="Disordered" evidence="1">
    <location>
        <begin position="41"/>
        <end position="137"/>
    </location>
</feature>
<keyword evidence="3" id="KW-1185">Reference proteome</keyword>
<gene>
    <name evidence="2" type="ORF">FRX31_025509</name>
</gene>
<feature type="compositionally biased region" description="Polar residues" evidence="1">
    <location>
        <begin position="77"/>
        <end position="108"/>
    </location>
</feature>
<dbReference type="EMBL" id="JABWDY010031447">
    <property type="protein sequence ID" value="KAF5184904.1"/>
    <property type="molecule type" value="Genomic_DNA"/>
</dbReference>
<protein>
    <submittedName>
        <fullName evidence="2">Uncharacterized protein</fullName>
    </submittedName>
</protein>